<keyword evidence="1" id="KW-0812">Transmembrane</keyword>
<dbReference type="Proteomes" id="UP000282892">
    <property type="component" value="Chromosome"/>
</dbReference>
<dbReference type="RefSeq" id="WP_127488713.1">
    <property type="nucleotide sequence ID" value="NZ_CP022572.1"/>
</dbReference>
<evidence type="ECO:0000313" key="2">
    <source>
        <dbReference type="EMBL" id="AZU64014.1"/>
    </source>
</evidence>
<gene>
    <name evidence="2" type="ORF">CHR53_23680</name>
</gene>
<feature type="transmembrane region" description="Helical" evidence="1">
    <location>
        <begin position="7"/>
        <end position="29"/>
    </location>
</feature>
<dbReference type="Pfam" id="PF10112">
    <property type="entry name" value="Halogen_Hydrol"/>
    <property type="match status" value="1"/>
</dbReference>
<accession>A0A3Q9QXR0</accession>
<keyword evidence="3" id="KW-1185">Reference proteome</keyword>
<feature type="transmembrane region" description="Helical" evidence="1">
    <location>
        <begin position="35"/>
        <end position="60"/>
    </location>
</feature>
<protein>
    <submittedName>
        <fullName evidence="2">Protein xpaC</fullName>
    </submittedName>
</protein>
<dbReference type="STRING" id="1193713.GCA_001636315_01631"/>
<evidence type="ECO:0000313" key="3">
    <source>
        <dbReference type="Proteomes" id="UP000282892"/>
    </source>
</evidence>
<sequence length="218" mass="25598">MNPILSLVIRSFVAVPVTVLTGVVSFFIFEQNFLPSIAYAIAGGVIIHFILSFTMGRSFLKKHQLTRKEFRYIRKHLSEANKKISRLNKSLFSIRDLSTVKQRIDILRVTKKIQKMAIKEPKRFYHAELFYFSHLDSIVELTEKYSFLASQPKKSMEINQSLIETRQTLNEMTKVLEQDLYRVVSDDVEHLNFEIDVAKHSIKKQKDSKFPEENRWLK</sequence>
<reference evidence="2 3" key="1">
    <citation type="submission" date="2017-07" db="EMBL/GenBank/DDBJ databases">
        <title>The complete genome sequence of Bacillus mesonae strain H20-5, an efficient strain improving plant abiotic stress resistance.</title>
        <authorList>
            <person name="Kim S.Y."/>
            <person name="Song H."/>
            <person name="Sang M.K."/>
            <person name="Weon H.-Y."/>
            <person name="Song J."/>
        </authorList>
    </citation>
    <scope>NUCLEOTIDE SEQUENCE [LARGE SCALE GENOMIC DNA]</scope>
    <source>
        <strain evidence="2 3">H20-5</strain>
    </source>
</reference>
<keyword evidence="1" id="KW-0472">Membrane</keyword>
<evidence type="ECO:0000256" key="1">
    <source>
        <dbReference type="SAM" id="Phobius"/>
    </source>
</evidence>
<dbReference type="OrthoDB" id="2081028at2"/>
<proteinExistence type="predicted"/>
<dbReference type="InterPro" id="IPR018770">
    <property type="entry name" value="ChloroindolylP_hydrolase"/>
</dbReference>
<organism evidence="2 3">
    <name type="scientific">Neobacillus mesonae</name>
    <dbReference type="NCBI Taxonomy" id="1193713"/>
    <lineage>
        <taxon>Bacteria</taxon>
        <taxon>Bacillati</taxon>
        <taxon>Bacillota</taxon>
        <taxon>Bacilli</taxon>
        <taxon>Bacillales</taxon>
        <taxon>Bacillaceae</taxon>
        <taxon>Neobacillus</taxon>
    </lineage>
</organism>
<keyword evidence="1" id="KW-1133">Transmembrane helix</keyword>
<dbReference type="AlphaFoldDB" id="A0A3Q9QXR0"/>
<dbReference type="KEGG" id="nmk:CHR53_23680"/>
<name>A0A3Q9QXR0_9BACI</name>
<dbReference type="EMBL" id="CP022572">
    <property type="protein sequence ID" value="AZU64014.1"/>
    <property type="molecule type" value="Genomic_DNA"/>
</dbReference>